<dbReference type="HOGENOM" id="CLU_1972430_0_0_1"/>
<sequence length="127" mass="14435">MLKKYVYSLDCDIDVHVQNGKISVQVENYDDEEDKVTFQFGHVSKQCSKTSLHAIEGRMLAVKCQPEQFKGVFDIWCLDTKCDYTIRAAVWYQCSQFSWKVHSPSKQIQPMGAVKDGNAFGIFGAIS</sequence>
<proteinExistence type="predicted"/>
<dbReference type="AlphaFoldDB" id="G0NVK6"/>
<dbReference type="EMBL" id="GL379957">
    <property type="protein sequence ID" value="EGT38425.1"/>
    <property type="molecule type" value="Genomic_DNA"/>
</dbReference>
<name>G0NVK6_CAEBE</name>
<gene>
    <name evidence="1" type="ORF">CAEBREN_11739</name>
</gene>
<accession>G0NVK6</accession>
<reference evidence="2" key="1">
    <citation type="submission" date="2011-07" db="EMBL/GenBank/DDBJ databases">
        <authorList>
            <consortium name="Caenorhabditis brenneri Sequencing and Analysis Consortium"/>
            <person name="Wilson R.K."/>
        </authorList>
    </citation>
    <scope>NUCLEOTIDE SEQUENCE [LARGE SCALE GENOMIC DNA]</scope>
    <source>
        <strain evidence="2">PB2801</strain>
    </source>
</reference>
<organism evidence="2">
    <name type="scientific">Caenorhabditis brenneri</name>
    <name type="common">Nematode worm</name>
    <dbReference type="NCBI Taxonomy" id="135651"/>
    <lineage>
        <taxon>Eukaryota</taxon>
        <taxon>Metazoa</taxon>
        <taxon>Ecdysozoa</taxon>
        <taxon>Nematoda</taxon>
        <taxon>Chromadorea</taxon>
        <taxon>Rhabditida</taxon>
        <taxon>Rhabditina</taxon>
        <taxon>Rhabditomorpha</taxon>
        <taxon>Rhabditoidea</taxon>
        <taxon>Rhabditidae</taxon>
        <taxon>Peloderinae</taxon>
        <taxon>Caenorhabditis</taxon>
    </lineage>
</organism>
<dbReference type="Proteomes" id="UP000008068">
    <property type="component" value="Unassembled WGS sequence"/>
</dbReference>
<dbReference type="InParanoid" id="G0NVK6"/>
<evidence type="ECO:0000313" key="1">
    <source>
        <dbReference type="EMBL" id="EGT38425.1"/>
    </source>
</evidence>
<evidence type="ECO:0000313" key="2">
    <source>
        <dbReference type="Proteomes" id="UP000008068"/>
    </source>
</evidence>
<keyword evidence="2" id="KW-1185">Reference proteome</keyword>
<protein>
    <submittedName>
        <fullName evidence="1">Uncharacterized protein</fullName>
    </submittedName>
</protein>